<dbReference type="EMBL" id="OOIQ01000022">
    <property type="protein sequence ID" value="SPO49019.1"/>
    <property type="molecule type" value="Genomic_DNA"/>
</dbReference>
<protein>
    <submittedName>
        <fullName evidence="1">Uncharacterized protein</fullName>
    </submittedName>
</protein>
<sequence>MNGNTSVSAKSLPLDEHKDRLAPESVLPWTSIALELESVKLQVDACLANNKLIVWPSRPCHLPDVYNEATTSQWLAMHYSDPAITILNAIAKQLRPRISTCRSYLAGMATRNPSSPHD</sequence>
<reference evidence="1" key="1">
    <citation type="submission" date="2018-03" db="EMBL/GenBank/DDBJ databases">
        <authorList>
            <person name="Guldener U."/>
        </authorList>
    </citation>
    <scope>NUCLEOTIDE SEQUENCE [LARGE SCALE GENOMIC DNA]</scope>
    <source>
        <strain evidence="1">ATCC34888</strain>
    </source>
</reference>
<comment type="caution">
    <text evidence="1">The sequence shown here is derived from an EMBL/GenBank/DDBJ whole genome shotgun (WGS) entry which is preliminary data.</text>
</comment>
<dbReference type="Proteomes" id="UP000325008">
    <property type="component" value="Unassembled WGS sequence"/>
</dbReference>
<proteinExistence type="predicted"/>
<gene>
    <name evidence="1" type="ORF">PSANT_06710</name>
</gene>
<keyword evidence="2" id="KW-1185">Reference proteome</keyword>
<accession>A0A5C3FZN2</accession>
<name>A0A5C3FZN2_PSEA2</name>
<evidence type="ECO:0000313" key="1">
    <source>
        <dbReference type="EMBL" id="SPO49019.1"/>
    </source>
</evidence>
<dbReference type="AlphaFoldDB" id="A0A5C3FZN2"/>
<evidence type="ECO:0000313" key="2">
    <source>
        <dbReference type="Proteomes" id="UP000325008"/>
    </source>
</evidence>
<organism evidence="1 2">
    <name type="scientific">Pseudozyma antarctica</name>
    <name type="common">Yeast</name>
    <name type="synonym">Candida antarctica</name>
    <dbReference type="NCBI Taxonomy" id="84753"/>
    <lineage>
        <taxon>Eukaryota</taxon>
        <taxon>Fungi</taxon>
        <taxon>Dikarya</taxon>
        <taxon>Basidiomycota</taxon>
        <taxon>Ustilaginomycotina</taxon>
        <taxon>Ustilaginomycetes</taxon>
        <taxon>Ustilaginales</taxon>
        <taxon>Ustilaginaceae</taxon>
        <taxon>Moesziomyces</taxon>
    </lineage>
</organism>